<feature type="compositionally biased region" description="Pro residues" evidence="1">
    <location>
        <begin position="32"/>
        <end position="41"/>
    </location>
</feature>
<proteinExistence type="predicted"/>
<feature type="compositionally biased region" description="Low complexity" evidence="1">
    <location>
        <begin position="100"/>
        <end position="115"/>
    </location>
</feature>
<keyword evidence="3" id="KW-1185">Reference proteome</keyword>
<evidence type="ECO:0000313" key="2">
    <source>
        <dbReference type="EMBL" id="GER33978.1"/>
    </source>
</evidence>
<dbReference type="Proteomes" id="UP000325081">
    <property type="component" value="Unassembled WGS sequence"/>
</dbReference>
<sequence>MEAYLMHGRKFDQNPYSSHHKSHIMTAKNPPNTQPPPPPLFYPRLLLPSDDIFSPNFQPPALLQTLPQPLLPVRSYPPPQPPHIFPGRPYPLRQPPLLPLPAAALRRSSSTPPAANRSINRSPNPKKEKKKLPKKSPSPCSGTAARPSPNGPASRDFRAGAKGNFGINKKNAENTNCNQVEIFSPSCVASPPPSSLPLPSFCLRHNSMVMGCNGVNDGGASDSLKQILRLK</sequence>
<dbReference type="AlphaFoldDB" id="A0A5A7PMX6"/>
<organism evidence="2 3">
    <name type="scientific">Striga asiatica</name>
    <name type="common">Asiatic witchweed</name>
    <name type="synonym">Buchnera asiatica</name>
    <dbReference type="NCBI Taxonomy" id="4170"/>
    <lineage>
        <taxon>Eukaryota</taxon>
        <taxon>Viridiplantae</taxon>
        <taxon>Streptophyta</taxon>
        <taxon>Embryophyta</taxon>
        <taxon>Tracheophyta</taxon>
        <taxon>Spermatophyta</taxon>
        <taxon>Magnoliopsida</taxon>
        <taxon>eudicotyledons</taxon>
        <taxon>Gunneridae</taxon>
        <taxon>Pentapetalae</taxon>
        <taxon>asterids</taxon>
        <taxon>lamiids</taxon>
        <taxon>Lamiales</taxon>
        <taxon>Orobanchaceae</taxon>
        <taxon>Buchnereae</taxon>
        <taxon>Striga</taxon>
    </lineage>
</organism>
<evidence type="ECO:0000256" key="1">
    <source>
        <dbReference type="SAM" id="MobiDB-lite"/>
    </source>
</evidence>
<accession>A0A5A7PMX6</accession>
<protein>
    <submittedName>
        <fullName evidence="2">Pre-mRNA-processing protein 40A</fullName>
    </submittedName>
</protein>
<feature type="region of interest" description="Disordered" evidence="1">
    <location>
        <begin position="73"/>
        <end position="166"/>
    </location>
</feature>
<comment type="caution">
    <text evidence="2">The sequence shown here is derived from an EMBL/GenBank/DDBJ whole genome shotgun (WGS) entry which is preliminary data.</text>
</comment>
<feature type="region of interest" description="Disordered" evidence="1">
    <location>
        <begin position="1"/>
        <end position="41"/>
    </location>
</feature>
<gene>
    <name evidence="2" type="ORF">STAS_10157</name>
</gene>
<reference evidence="3" key="1">
    <citation type="journal article" date="2019" name="Curr. Biol.">
        <title>Genome Sequence of Striga asiatica Provides Insight into the Evolution of Plant Parasitism.</title>
        <authorList>
            <person name="Yoshida S."/>
            <person name="Kim S."/>
            <person name="Wafula E.K."/>
            <person name="Tanskanen J."/>
            <person name="Kim Y.M."/>
            <person name="Honaas L."/>
            <person name="Yang Z."/>
            <person name="Spallek T."/>
            <person name="Conn C.E."/>
            <person name="Ichihashi Y."/>
            <person name="Cheong K."/>
            <person name="Cui S."/>
            <person name="Der J.P."/>
            <person name="Gundlach H."/>
            <person name="Jiao Y."/>
            <person name="Hori C."/>
            <person name="Ishida J.K."/>
            <person name="Kasahara H."/>
            <person name="Kiba T."/>
            <person name="Kim M.S."/>
            <person name="Koo N."/>
            <person name="Laohavisit A."/>
            <person name="Lee Y.H."/>
            <person name="Lumba S."/>
            <person name="McCourt P."/>
            <person name="Mortimer J.C."/>
            <person name="Mutuku J.M."/>
            <person name="Nomura T."/>
            <person name="Sasaki-Sekimoto Y."/>
            <person name="Seto Y."/>
            <person name="Wang Y."/>
            <person name="Wakatake T."/>
            <person name="Sakakibara H."/>
            <person name="Demura T."/>
            <person name="Yamaguchi S."/>
            <person name="Yoneyama K."/>
            <person name="Manabe R.I."/>
            <person name="Nelson D.C."/>
            <person name="Schulman A.H."/>
            <person name="Timko M.P."/>
            <person name="dePamphilis C.W."/>
            <person name="Choi D."/>
            <person name="Shirasu K."/>
        </authorList>
    </citation>
    <scope>NUCLEOTIDE SEQUENCE [LARGE SCALE GENOMIC DNA]</scope>
    <source>
        <strain evidence="3">cv. UVA1</strain>
    </source>
</reference>
<name>A0A5A7PMX6_STRAF</name>
<feature type="compositionally biased region" description="Pro residues" evidence="1">
    <location>
        <begin position="75"/>
        <end position="99"/>
    </location>
</feature>
<dbReference type="EMBL" id="BKCP01004849">
    <property type="protein sequence ID" value="GER33978.1"/>
    <property type="molecule type" value="Genomic_DNA"/>
</dbReference>
<evidence type="ECO:0000313" key="3">
    <source>
        <dbReference type="Proteomes" id="UP000325081"/>
    </source>
</evidence>